<dbReference type="RefSeq" id="WP_169664934.1">
    <property type="nucleotide sequence ID" value="NZ_CP076132.1"/>
</dbReference>
<name>A0AAX1N5J2_9BACT</name>
<organism evidence="1 2">
    <name type="scientific">Flammeovirga yaeyamensis</name>
    <dbReference type="NCBI Taxonomy" id="367791"/>
    <lineage>
        <taxon>Bacteria</taxon>
        <taxon>Pseudomonadati</taxon>
        <taxon>Bacteroidota</taxon>
        <taxon>Cytophagia</taxon>
        <taxon>Cytophagales</taxon>
        <taxon>Flammeovirgaceae</taxon>
        <taxon>Flammeovirga</taxon>
    </lineage>
</organism>
<dbReference type="KEGG" id="fya:KMW28_03145"/>
<reference evidence="1 2" key="1">
    <citation type="submission" date="2021-05" db="EMBL/GenBank/DDBJ databases">
        <title>Comparative genomic studies on the polysaccharide-degrading batcterial strains of the Flammeovirga genus.</title>
        <authorList>
            <person name="Zewei F."/>
            <person name="Zheng Z."/>
            <person name="Yu L."/>
            <person name="Ruyue G."/>
            <person name="Yanhong M."/>
            <person name="Yuanyuan C."/>
            <person name="Jingyan G."/>
            <person name="Wenjun H."/>
        </authorList>
    </citation>
    <scope>NUCLEOTIDE SEQUENCE [LARGE SCALE GENOMIC DNA]</scope>
    <source>
        <strain evidence="1 2">NBRC:100898</strain>
    </source>
</reference>
<sequence>MMNNILLKKILLTLLVKLHLVFIIHAQDKPTKVKFGKISDKEWSINSDDIDADKVILHDIGVVQKKKVKSSTFIYSLKRNVRVKFLKEKSLSDNTLYLYLSKSKKDSELPYRANIFRKNKGKVSVEKADSIVVFANQNYSIVKVTFKNLMVGDIIDYEFINYFDLYCNGIDTWFFQNTAPTLLSEISFVGYDNFFNGVYQNPTLPEVKPFDSFIDMSEYGSYGFDLKNDFNGGTDFMSAVPQSVYLKEVKTWRKVNVPPLEEKVELLALGDLNSYFLVFDIKVRKNYIYKSPQSDILEIDDEFLANLAKMKKMAHQLPSNIKKYVDNFEVKHMYYGRKVKRFTKSGSYKMFFSWEEVTYQLQKDTLVLSKNLEDIILSKTSKNVSTYIKAENIYSFFQDHYKWNGSYSKETNSALIDKGFETGISNVAGINITLYHALKVLGLDAYLLYTSFELQGHLTYPTFNLLDYVIVMVVIDDKLYYLDATQKDYGLSQVPFHLLDKTFIVSTEKNNLNAKVIKLDSEGIFYIKNLVQLKISPTLNNAIGEQGIIYKGYAVDNVTFKNDFIHKSLKGKKIIIDSTKDKDNYRIEYDSLIINENKKYFIDLSRLIFSPKQIIELDNTDQLIDLKYKRYYKDIIQFELPYGYKVDNIPKEVTKDILGKWELSFVLYQTKNIVTIMLMYDLNKSKYNKSELKNLVMINDKITDYQNMKIEIQKL</sequence>
<evidence type="ECO:0000313" key="2">
    <source>
        <dbReference type="Proteomes" id="UP000678679"/>
    </source>
</evidence>
<dbReference type="AlphaFoldDB" id="A0AAX1N5J2"/>
<evidence type="ECO:0000313" key="1">
    <source>
        <dbReference type="EMBL" id="QWG02586.1"/>
    </source>
</evidence>
<dbReference type="Proteomes" id="UP000678679">
    <property type="component" value="Chromosome 1"/>
</dbReference>
<proteinExistence type="predicted"/>
<dbReference type="EMBL" id="CP076132">
    <property type="protein sequence ID" value="QWG02586.1"/>
    <property type="molecule type" value="Genomic_DNA"/>
</dbReference>
<evidence type="ECO:0008006" key="3">
    <source>
        <dbReference type="Google" id="ProtNLM"/>
    </source>
</evidence>
<protein>
    <recommendedName>
        <fullName evidence="3">DUF3857 domain-containing protein</fullName>
    </recommendedName>
</protein>
<accession>A0AAX1N5J2</accession>
<keyword evidence="2" id="KW-1185">Reference proteome</keyword>
<gene>
    <name evidence="1" type="ORF">KMW28_03145</name>
</gene>
<dbReference type="Gene3D" id="2.60.40.3140">
    <property type="match status" value="1"/>
</dbReference>